<organism evidence="2 3">
    <name type="scientific">Eragrostis curvula</name>
    <name type="common">weeping love grass</name>
    <dbReference type="NCBI Taxonomy" id="38414"/>
    <lineage>
        <taxon>Eukaryota</taxon>
        <taxon>Viridiplantae</taxon>
        <taxon>Streptophyta</taxon>
        <taxon>Embryophyta</taxon>
        <taxon>Tracheophyta</taxon>
        <taxon>Spermatophyta</taxon>
        <taxon>Magnoliopsida</taxon>
        <taxon>Liliopsida</taxon>
        <taxon>Poales</taxon>
        <taxon>Poaceae</taxon>
        <taxon>PACMAD clade</taxon>
        <taxon>Chloridoideae</taxon>
        <taxon>Eragrostideae</taxon>
        <taxon>Eragrostidinae</taxon>
        <taxon>Eragrostis</taxon>
    </lineage>
</organism>
<evidence type="ECO:0000313" key="3">
    <source>
        <dbReference type="Proteomes" id="UP000324897"/>
    </source>
</evidence>
<accession>A0A5J9TWK1</accession>
<protein>
    <submittedName>
        <fullName evidence="2">Uncharacterized protein</fullName>
    </submittedName>
</protein>
<reference evidence="2 3" key="1">
    <citation type="journal article" date="2019" name="Sci. Rep.">
        <title>A high-quality genome of Eragrostis curvula grass provides insights into Poaceae evolution and supports new strategies to enhance forage quality.</title>
        <authorList>
            <person name="Carballo J."/>
            <person name="Santos B.A.C.M."/>
            <person name="Zappacosta D."/>
            <person name="Garbus I."/>
            <person name="Selva J.P."/>
            <person name="Gallo C.A."/>
            <person name="Diaz A."/>
            <person name="Albertini E."/>
            <person name="Caccamo M."/>
            <person name="Echenique V."/>
        </authorList>
    </citation>
    <scope>NUCLEOTIDE SEQUENCE [LARGE SCALE GENOMIC DNA]</scope>
    <source>
        <strain evidence="3">cv. Victoria</strain>
        <tissue evidence="2">Leaf</tissue>
    </source>
</reference>
<sequence length="96" mass="9768">MDRVSVLTILSSSRRCCCRGPAAAAAAAAAAPWEAARRRLVPGSPRLVAGTLAAPAVGTPAAPVAGKLQNSQARAQTSETQRSSSIHKKEAIFSSA</sequence>
<gene>
    <name evidence="2" type="ORF">EJB05_39297</name>
</gene>
<keyword evidence="3" id="KW-1185">Reference proteome</keyword>
<evidence type="ECO:0000313" key="2">
    <source>
        <dbReference type="EMBL" id="TVU15759.1"/>
    </source>
</evidence>
<dbReference type="EMBL" id="RWGY01000031">
    <property type="protein sequence ID" value="TVU15759.1"/>
    <property type="molecule type" value="Genomic_DNA"/>
</dbReference>
<dbReference type="AlphaFoldDB" id="A0A5J9TWK1"/>
<feature type="region of interest" description="Disordered" evidence="1">
    <location>
        <begin position="66"/>
        <end position="96"/>
    </location>
</feature>
<proteinExistence type="predicted"/>
<name>A0A5J9TWK1_9POAL</name>
<feature type="compositionally biased region" description="Basic and acidic residues" evidence="1">
    <location>
        <begin position="87"/>
        <end position="96"/>
    </location>
</feature>
<comment type="caution">
    <text evidence="2">The sequence shown here is derived from an EMBL/GenBank/DDBJ whole genome shotgun (WGS) entry which is preliminary data.</text>
</comment>
<dbReference type="Gramene" id="TVU15759">
    <property type="protein sequence ID" value="TVU15759"/>
    <property type="gene ID" value="EJB05_39297"/>
</dbReference>
<feature type="compositionally biased region" description="Polar residues" evidence="1">
    <location>
        <begin position="68"/>
        <end position="84"/>
    </location>
</feature>
<dbReference type="Proteomes" id="UP000324897">
    <property type="component" value="Unassembled WGS sequence"/>
</dbReference>
<evidence type="ECO:0000256" key="1">
    <source>
        <dbReference type="SAM" id="MobiDB-lite"/>
    </source>
</evidence>